<dbReference type="Pfam" id="PF24883">
    <property type="entry name" value="NPHP3_N"/>
    <property type="match status" value="1"/>
</dbReference>
<sequence>MRRFNCTCTRIQFPAVVNLAYQHEYPLYITVQPYLEDESQQEIEMEKKSKVPDLIQRISKEFNVQETNLKLFRYPTGQIEKRRVFSEAANLQKVLSKIKMPSTDIIFDFAHNVRILAYCDPETPCEICITSFQVANVYEEIQSKFDSLRGYEFEITYDKASGVVSLTDDEQVKEICLNAFKVFAKRKPTLSTVPPSSLLATVSINAQPILQSNQTGSVQSSAVTSHQLISAKEFDVMISYSWHTKEQVDSLCLALNKAFPELTIWRDLKEMKSNIYDGMHEAITRSSAVIVCLSKPYLDLKKPIIPVHFFDKLDNIKTLSESSIGKPFLITAGLLYAGFNEYKQDSPKWTAAFETLATHIRTRIPRLTIDGIKMSKLKQWLNPVDFTSDLANYKAEYDCQTRLWVNEFLDEWLDTDEGYWWLKGGAGTGKSIIAYSIIVNHPQDKFIIGSRFFCRHNDERKRNPLSVIWTMAWDLSQQFREFHDHLETVMVNDEISTTNGQPSVLSQATTTFSRLILDGIQTISNPGK</sequence>
<dbReference type="InterPro" id="IPR035897">
    <property type="entry name" value="Toll_tir_struct_dom_sf"/>
</dbReference>
<dbReference type="EMBL" id="JADGJH010002841">
    <property type="protein sequence ID" value="KAJ3094522.1"/>
    <property type="molecule type" value="Genomic_DNA"/>
</dbReference>
<evidence type="ECO:0000256" key="1">
    <source>
        <dbReference type="ARBA" id="ARBA00022737"/>
    </source>
</evidence>
<organism evidence="4 5">
    <name type="scientific">Physocladia obscura</name>
    <dbReference type="NCBI Taxonomy" id="109957"/>
    <lineage>
        <taxon>Eukaryota</taxon>
        <taxon>Fungi</taxon>
        <taxon>Fungi incertae sedis</taxon>
        <taxon>Chytridiomycota</taxon>
        <taxon>Chytridiomycota incertae sedis</taxon>
        <taxon>Chytridiomycetes</taxon>
        <taxon>Chytridiales</taxon>
        <taxon>Chytriomycetaceae</taxon>
        <taxon>Physocladia</taxon>
    </lineage>
</organism>
<dbReference type="InterPro" id="IPR056884">
    <property type="entry name" value="NPHP3-like_N"/>
</dbReference>
<dbReference type="Gene3D" id="3.40.50.10140">
    <property type="entry name" value="Toll/interleukin-1 receptor homology (TIR) domain"/>
    <property type="match status" value="1"/>
</dbReference>
<protein>
    <recommendedName>
        <fullName evidence="6">TIR domain-containing protein</fullName>
    </recommendedName>
</protein>
<proteinExistence type="predicted"/>
<evidence type="ECO:0000259" key="2">
    <source>
        <dbReference type="Pfam" id="PF13676"/>
    </source>
</evidence>
<dbReference type="PANTHER" id="PTHR10039">
    <property type="entry name" value="AMELOGENIN"/>
    <property type="match status" value="1"/>
</dbReference>
<dbReference type="PANTHER" id="PTHR10039:SF14">
    <property type="entry name" value="NACHT DOMAIN-CONTAINING PROTEIN"/>
    <property type="match status" value="1"/>
</dbReference>
<evidence type="ECO:0008006" key="6">
    <source>
        <dbReference type="Google" id="ProtNLM"/>
    </source>
</evidence>
<accession>A0AAD5SWH3</accession>
<dbReference type="GO" id="GO:0007165">
    <property type="term" value="P:signal transduction"/>
    <property type="evidence" value="ECO:0007669"/>
    <property type="project" value="InterPro"/>
</dbReference>
<gene>
    <name evidence="4" type="ORF">HK100_006112</name>
</gene>
<feature type="domain" description="Nephrocystin 3-like N-terminal" evidence="3">
    <location>
        <begin position="408"/>
        <end position="507"/>
    </location>
</feature>
<evidence type="ECO:0000313" key="4">
    <source>
        <dbReference type="EMBL" id="KAJ3094522.1"/>
    </source>
</evidence>
<evidence type="ECO:0000313" key="5">
    <source>
        <dbReference type="Proteomes" id="UP001211907"/>
    </source>
</evidence>
<feature type="domain" description="TIR" evidence="2">
    <location>
        <begin position="236"/>
        <end position="299"/>
    </location>
</feature>
<dbReference type="Pfam" id="PF13676">
    <property type="entry name" value="TIR_2"/>
    <property type="match status" value="1"/>
</dbReference>
<comment type="caution">
    <text evidence="4">The sequence shown here is derived from an EMBL/GenBank/DDBJ whole genome shotgun (WGS) entry which is preliminary data.</text>
</comment>
<keyword evidence="5" id="KW-1185">Reference proteome</keyword>
<dbReference type="InterPro" id="IPR000157">
    <property type="entry name" value="TIR_dom"/>
</dbReference>
<name>A0AAD5SWH3_9FUNG</name>
<feature type="non-terminal residue" evidence="4">
    <location>
        <position position="1"/>
    </location>
</feature>
<reference evidence="4" key="1">
    <citation type="submission" date="2020-05" db="EMBL/GenBank/DDBJ databases">
        <title>Phylogenomic resolution of chytrid fungi.</title>
        <authorList>
            <person name="Stajich J.E."/>
            <person name="Amses K."/>
            <person name="Simmons R."/>
            <person name="Seto K."/>
            <person name="Myers J."/>
            <person name="Bonds A."/>
            <person name="Quandt C.A."/>
            <person name="Barry K."/>
            <person name="Liu P."/>
            <person name="Grigoriev I."/>
            <person name="Longcore J.E."/>
            <person name="James T.Y."/>
        </authorList>
    </citation>
    <scope>NUCLEOTIDE SEQUENCE</scope>
    <source>
        <strain evidence="4">JEL0513</strain>
    </source>
</reference>
<keyword evidence="1" id="KW-0677">Repeat</keyword>
<dbReference type="SUPFAM" id="SSF52200">
    <property type="entry name" value="Toll/Interleukin receptor TIR domain"/>
    <property type="match status" value="1"/>
</dbReference>
<evidence type="ECO:0000259" key="3">
    <source>
        <dbReference type="Pfam" id="PF24883"/>
    </source>
</evidence>
<dbReference type="Proteomes" id="UP001211907">
    <property type="component" value="Unassembled WGS sequence"/>
</dbReference>
<dbReference type="AlphaFoldDB" id="A0AAD5SWH3"/>